<accession>A0ABN8IEP4</accession>
<sequence>MDATGATLADGYGLLVAATSVASEQKRKNHLRLQPPQWRSGDFIFAQAPRRARVLISGTRPGQPLSEQSTALGTAILGCVRSKSTSNPARVNRLHDTFGCPAEAPTIA</sequence>
<organism evidence="1 2">
    <name type="scientific">Iphiclides podalirius</name>
    <name type="common">scarce swallowtail</name>
    <dbReference type="NCBI Taxonomy" id="110791"/>
    <lineage>
        <taxon>Eukaryota</taxon>
        <taxon>Metazoa</taxon>
        <taxon>Ecdysozoa</taxon>
        <taxon>Arthropoda</taxon>
        <taxon>Hexapoda</taxon>
        <taxon>Insecta</taxon>
        <taxon>Pterygota</taxon>
        <taxon>Neoptera</taxon>
        <taxon>Endopterygota</taxon>
        <taxon>Lepidoptera</taxon>
        <taxon>Glossata</taxon>
        <taxon>Ditrysia</taxon>
        <taxon>Papilionoidea</taxon>
        <taxon>Papilionidae</taxon>
        <taxon>Papilioninae</taxon>
        <taxon>Iphiclides</taxon>
    </lineage>
</organism>
<dbReference type="EMBL" id="OW152832">
    <property type="protein sequence ID" value="CAH2052303.1"/>
    <property type="molecule type" value="Genomic_DNA"/>
</dbReference>
<gene>
    <name evidence="1" type="ORF">IPOD504_LOCUS8163</name>
</gene>
<keyword evidence="2" id="KW-1185">Reference proteome</keyword>
<proteinExistence type="predicted"/>
<evidence type="ECO:0000313" key="1">
    <source>
        <dbReference type="EMBL" id="CAH2052303.1"/>
    </source>
</evidence>
<evidence type="ECO:0000313" key="2">
    <source>
        <dbReference type="Proteomes" id="UP000837857"/>
    </source>
</evidence>
<feature type="non-terminal residue" evidence="1">
    <location>
        <position position="1"/>
    </location>
</feature>
<dbReference type="Proteomes" id="UP000837857">
    <property type="component" value="Chromosome 20"/>
</dbReference>
<name>A0ABN8IEP4_9NEOP</name>
<protein>
    <submittedName>
        <fullName evidence="1">Uncharacterized protein</fullName>
    </submittedName>
</protein>
<reference evidence="1" key="1">
    <citation type="submission" date="2022-03" db="EMBL/GenBank/DDBJ databases">
        <authorList>
            <person name="Martin H S."/>
        </authorList>
    </citation>
    <scope>NUCLEOTIDE SEQUENCE</scope>
</reference>